<feature type="compositionally biased region" description="Basic and acidic residues" evidence="1">
    <location>
        <begin position="625"/>
        <end position="641"/>
    </location>
</feature>
<reference evidence="2" key="1">
    <citation type="submission" date="2023-06" db="EMBL/GenBank/DDBJ databases">
        <title>Genome-scale phylogeny and comparative genomics of the fungal order Sordariales.</title>
        <authorList>
            <consortium name="Lawrence Berkeley National Laboratory"/>
            <person name="Hensen N."/>
            <person name="Bonometti L."/>
            <person name="Westerberg I."/>
            <person name="Brannstrom I.O."/>
            <person name="Guillou S."/>
            <person name="Cros-Aarteil S."/>
            <person name="Calhoun S."/>
            <person name="Haridas S."/>
            <person name="Kuo A."/>
            <person name="Mondo S."/>
            <person name="Pangilinan J."/>
            <person name="Riley R."/>
            <person name="LaButti K."/>
            <person name="Andreopoulos B."/>
            <person name="Lipzen A."/>
            <person name="Chen C."/>
            <person name="Yanf M."/>
            <person name="Daum C."/>
            <person name="Ng V."/>
            <person name="Clum A."/>
            <person name="Steindorff A."/>
            <person name="Ohm R."/>
            <person name="Martin F."/>
            <person name="Silar P."/>
            <person name="Natvig D."/>
            <person name="Lalanne C."/>
            <person name="Gautier V."/>
            <person name="Ament-velasquez S.L."/>
            <person name="Kruys A."/>
            <person name="Hutchinson M.I."/>
            <person name="Powell A.J."/>
            <person name="Barry K."/>
            <person name="Miller A.N."/>
            <person name="Grigoriev I.V."/>
            <person name="Debuchy R."/>
            <person name="Gladieux P."/>
            <person name="Thoren M.H."/>
            <person name="Johannesson H."/>
        </authorList>
    </citation>
    <scope>NUCLEOTIDE SEQUENCE</scope>
    <source>
        <strain evidence="2">SMH3391-2</strain>
    </source>
</reference>
<gene>
    <name evidence="2" type="ORF">B0T17DRAFT_651451</name>
</gene>
<organism evidence="2 3">
    <name type="scientific">Bombardia bombarda</name>
    <dbReference type="NCBI Taxonomy" id="252184"/>
    <lineage>
        <taxon>Eukaryota</taxon>
        <taxon>Fungi</taxon>
        <taxon>Dikarya</taxon>
        <taxon>Ascomycota</taxon>
        <taxon>Pezizomycotina</taxon>
        <taxon>Sordariomycetes</taxon>
        <taxon>Sordariomycetidae</taxon>
        <taxon>Sordariales</taxon>
        <taxon>Lasiosphaeriaceae</taxon>
        <taxon>Bombardia</taxon>
    </lineage>
</organism>
<evidence type="ECO:0000313" key="3">
    <source>
        <dbReference type="Proteomes" id="UP001174934"/>
    </source>
</evidence>
<feature type="compositionally biased region" description="Polar residues" evidence="1">
    <location>
        <begin position="534"/>
        <end position="548"/>
    </location>
</feature>
<evidence type="ECO:0000313" key="2">
    <source>
        <dbReference type="EMBL" id="KAK0636732.1"/>
    </source>
</evidence>
<dbReference type="EMBL" id="JAULSR010000001">
    <property type="protein sequence ID" value="KAK0636732.1"/>
    <property type="molecule type" value="Genomic_DNA"/>
</dbReference>
<feature type="region of interest" description="Disordered" evidence="1">
    <location>
        <begin position="534"/>
        <end position="646"/>
    </location>
</feature>
<feature type="compositionally biased region" description="Pro residues" evidence="1">
    <location>
        <begin position="571"/>
        <end position="580"/>
    </location>
</feature>
<sequence length="1045" mass="116998">MSASLVSDVWSLLDNRTDVQNLIAELIGARSLAHVASSTDTDDTHDPPHSTRQLLLRLKIILDHHLSYHSQRGDPAANAPDSLLHRGFAFQVTIYILDIGTQLSICDEYALDRWLVLADFIAVFRLLCLHPSPLGLHQSEMLRQRVAKLSALWHRQQSLLPLEDLTLNRLVPQTLAEIQTLKERCTIKKFGCTNFNPNRLSPSDPSLDSRPDANSSFKSGIQAILHTLLLRDESLVGLAWTLHDISWMLIEATIRRTFRVAPGLFDTVQPTLDSLDDRAILFDYFVTETIGRLGSDAQFLFPPSFITSIPIKQIVDREINGLTRYMVARDQSLPEQYHGLVAREPQTIVQVLEEQVSNIESGNRIINDAIVSSPTTDEMFPLTSSTAQRTMSPPHFRQQNQMKDEALPSTTARLSSHQYRESESFEYEQPRVSNGMIRPKGCSDHLPQEPVAPQAQRPHSIQLVYHPQPPHNVDHSPASTRGEYHSLGSPISPFTRTNQHPPIEEEQNGFLQAQWNGGRNTASPQNYIRQDNLTFNTSQSNPSMTPFQHQGWLMPSYPPRTPDQYLAPGQPTHPPQPPTPAQSDRDTWGYSNAPLQPASRHPSIDSSSGASSKKKTGRFPGFSFSRDKKTSPGSESKRSSTSEKPSPVIIPSNLSFCFTITGDTLLLWEGWSTKHIVKLPHPFNDGMRLSLYSSSLTQSNVTEDSKLSVRLVEGGNKLVAAVVLEGKKWKLVYFDHQGLRRDKELPISTNVVPSALAVSRDDSKIAISCRYTVLLYDISQGEAKLIDRPAAHSGYQPRDDEKDGKTRWLQKINFSIDATFLVVATQELLKDKVTGKYPVYVSLWRWAPATDQASTTPIVRLQVELDPVYIDSLGYGDDSGRLSSIFCYIDNTNNRDTPDPRTSKIFLAAHSTKAYYSTLALNGTGGHRAFAHKEKRVDAAAQAPGDPYSAYGSGSHFMFKNGSQDLCWMDIRTNSVFTLTSFSKELAGLKVAVSFPREWRALVFWQTKNGDLVMKEFEVLSSEGRLQQEPKGGQKLNEVYHRLTS</sequence>
<dbReference type="AlphaFoldDB" id="A0AA39XNX0"/>
<dbReference type="Proteomes" id="UP001174934">
    <property type="component" value="Unassembled WGS sequence"/>
</dbReference>
<keyword evidence="3" id="KW-1185">Reference proteome</keyword>
<accession>A0AA39XNX0</accession>
<proteinExistence type="predicted"/>
<name>A0AA39XNX0_9PEZI</name>
<comment type="caution">
    <text evidence="2">The sequence shown here is derived from an EMBL/GenBank/DDBJ whole genome shotgun (WGS) entry which is preliminary data.</text>
</comment>
<dbReference type="SUPFAM" id="SSF82171">
    <property type="entry name" value="DPP6 N-terminal domain-like"/>
    <property type="match status" value="1"/>
</dbReference>
<protein>
    <submittedName>
        <fullName evidence="2">Uncharacterized protein</fullName>
    </submittedName>
</protein>
<evidence type="ECO:0000256" key="1">
    <source>
        <dbReference type="SAM" id="MobiDB-lite"/>
    </source>
</evidence>